<reference evidence="1" key="1">
    <citation type="submission" date="2019-08" db="EMBL/GenBank/DDBJ databases">
        <authorList>
            <person name="Kucharzyk K."/>
            <person name="Murdoch R.W."/>
            <person name="Higgins S."/>
            <person name="Loffler F."/>
        </authorList>
    </citation>
    <scope>NUCLEOTIDE SEQUENCE</scope>
</reference>
<comment type="caution">
    <text evidence="1">The sequence shown here is derived from an EMBL/GenBank/DDBJ whole genome shotgun (WGS) entry which is preliminary data.</text>
</comment>
<evidence type="ECO:0000313" key="1">
    <source>
        <dbReference type="EMBL" id="MPN60062.1"/>
    </source>
</evidence>
<dbReference type="EMBL" id="VSSQ01134819">
    <property type="protein sequence ID" value="MPN60062.1"/>
    <property type="molecule type" value="Genomic_DNA"/>
</dbReference>
<organism evidence="1">
    <name type="scientific">bioreactor metagenome</name>
    <dbReference type="NCBI Taxonomy" id="1076179"/>
    <lineage>
        <taxon>unclassified sequences</taxon>
        <taxon>metagenomes</taxon>
        <taxon>ecological metagenomes</taxon>
    </lineage>
</organism>
<sequence length="83" mass="9098">MVDQGVDASVMMKIGMGRLAVDLGEHRLGQPDRDADPVREGHTRLLVHKKAYVTGAVFQKLFSDFLRVGQANSPFTLVGFAQV</sequence>
<proteinExistence type="predicted"/>
<name>A0A645JAC0_9ZZZZ</name>
<protein>
    <submittedName>
        <fullName evidence="1">Uncharacterized protein</fullName>
    </submittedName>
</protein>
<dbReference type="AlphaFoldDB" id="A0A645JAC0"/>
<accession>A0A645JAC0</accession>
<gene>
    <name evidence="1" type="ORF">SDC9_207785</name>
</gene>